<sequence length="138" mass="16120">MRGVFSRTLLWHLWKILQQESLSTNVVSFFMPITREQFDNGRIGKSLEEIICDTLRDGYGYSLYELEQKVGIYNNLPRNLTLDSYNTFYDKYIKPLKETLTQMVQDGKIEPKEIPTPTGLTLYYRSSASPITVRKPKK</sequence>
<name>A0A7K4FPQ2_9ARCH</name>
<organism evidence="1 2">
    <name type="scientific">Ferroplasma acidiphilum</name>
    <dbReference type="NCBI Taxonomy" id="74969"/>
    <lineage>
        <taxon>Archaea</taxon>
        <taxon>Methanobacteriati</taxon>
        <taxon>Thermoplasmatota</taxon>
        <taxon>Thermoplasmata</taxon>
        <taxon>Thermoplasmatales</taxon>
        <taxon>Ferroplasmaceae</taxon>
        <taxon>Ferroplasma</taxon>
    </lineage>
</organism>
<dbReference type="EMBL" id="JABGBP010000302">
    <property type="protein sequence ID" value="NOL60801.1"/>
    <property type="molecule type" value="Genomic_DNA"/>
</dbReference>
<protein>
    <submittedName>
        <fullName evidence="1">Uncharacterized protein</fullName>
    </submittedName>
</protein>
<dbReference type="Proteomes" id="UP000546917">
    <property type="component" value="Unassembled WGS sequence"/>
</dbReference>
<proteinExistence type="predicted"/>
<evidence type="ECO:0000313" key="2">
    <source>
        <dbReference type="Proteomes" id="UP000546917"/>
    </source>
</evidence>
<reference evidence="1 2" key="1">
    <citation type="submission" date="2020-05" db="EMBL/GenBank/DDBJ databases">
        <authorList>
            <person name="Zhang R."/>
        </authorList>
    </citation>
    <scope>NUCLEOTIDE SEQUENCE [LARGE SCALE GENOMIC DNA]</scope>
    <source>
        <strain evidence="1 2">DSM 28986</strain>
    </source>
</reference>
<accession>A0A7K4FPQ2</accession>
<comment type="caution">
    <text evidence="1">The sequence shown here is derived from an EMBL/GenBank/DDBJ whole genome shotgun (WGS) entry which is preliminary data.</text>
</comment>
<gene>
    <name evidence="1" type="ORF">HLB00_08165</name>
</gene>
<dbReference type="AlphaFoldDB" id="A0A7K4FPQ2"/>
<dbReference type="RefSeq" id="WP_171481922.1">
    <property type="nucleotide sequence ID" value="NZ_JABGBP010000302.1"/>
</dbReference>
<evidence type="ECO:0000313" key="1">
    <source>
        <dbReference type="EMBL" id="NOL60801.1"/>
    </source>
</evidence>